<keyword evidence="5" id="KW-0676">Redox-active center</keyword>
<dbReference type="InterPro" id="IPR036249">
    <property type="entry name" value="Thioredoxin-like_sf"/>
</dbReference>
<evidence type="ECO:0000256" key="5">
    <source>
        <dbReference type="ARBA" id="ARBA00023284"/>
    </source>
</evidence>
<dbReference type="RefSeq" id="WP_345676267.1">
    <property type="nucleotide sequence ID" value="NZ_BAABHS010000010.1"/>
</dbReference>
<keyword evidence="2" id="KW-0732">Signal</keyword>
<gene>
    <name evidence="8" type="ORF">GCM10023205_33340</name>
</gene>
<organism evidence="8 9">
    <name type="scientific">Yinghuangia aomiensis</name>
    <dbReference type="NCBI Taxonomy" id="676205"/>
    <lineage>
        <taxon>Bacteria</taxon>
        <taxon>Bacillati</taxon>
        <taxon>Actinomycetota</taxon>
        <taxon>Actinomycetes</taxon>
        <taxon>Kitasatosporales</taxon>
        <taxon>Streptomycetaceae</taxon>
        <taxon>Yinghuangia</taxon>
    </lineage>
</organism>
<feature type="domain" description="Thioredoxin-like fold" evidence="7">
    <location>
        <begin position="74"/>
        <end position="255"/>
    </location>
</feature>
<feature type="transmembrane region" description="Helical" evidence="6">
    <location>
        <begin position="26"/>
        <end position="46"/>
    </location>
</feature>
<dbReference type="Gene3D" id="3.40.30.10">
    <property type="entry name" value="Glutaredoxin"/>
    <property type="match status" value="1"/>
</dbReference>
<evidence type="ECO:0000256" key="2">
    <source>
        <dbReference type="ARBA" id="ARBA00022729"/>
    </source>
</evidence>
<dbReference type="InterPro" id="IPR012336">
    <property type="entry name" value="Thioredoxin-like_fold"/>
</dbReference>
<keyword evidence="6" id="KW-1133">Transmembrane helix</keyword>
<evidence type="ECO:0000256" key="4">
    <source>
        <dbReference type="ARBA" id="ARBA00023157"/>
    </source>
</evidence>
<comment type="caution">
    <text evidence="8">The sequence shown here is derived from an EMBL/GenBank/DDBJ whole genome shotgun (WGS) entry which is preliminary data.</text>
</comment>
<protein>
    <submittedName>
        <fullName evidence="8">Thioredoxin domain-containing protein</fullName>
    </submittedName>
</protein>
<evidence type="ECO:0000256" key="1">
    <source>
        <dbReference type="ARBA" id="ARBA00005791"/>
    </source>
</evidence>
<keyword evidence="9" id="KW-1185">Reference proteome</keyword>
<dbReference type="Proteomes" id="UP001500466">
    <property type="component" value="Unassembled WGS sequence"/>
</dbReference>
<proteinExistence type="inferred from homology"/>
<evidence type="ECO:0000313" key="8">
    <source>
        <dbReference type="EMBL" id="GAA4966124.1"/>
    </source>
</evidence>
<evidence type="ECO:0000259" key="7">
    <source>
        <dbReference type="Pfam" id="PF13462"/>
    </source>
</evidence>
<dbReference type="CDD" id="cd02972">
    <property type="entry name" value="DsbA_family"/>
    <property type="match status" value="1"/>
</dbReference>
<keyword evidence="4" id="KW-1015">Disulfide bond</keyword>
<evidence type="ECO:0000313" key="9">
    <source>
        <dbReference type="Proteomes" id="UP001500466"/>
    </source>
</evidence>
<keyword evidence="3" id="KW-0560">Oxidoreductase</keyword>
<name>A0ABP9HBB5_9ACTN</name>
<sequence length="263" mass="28080">MPPSARTRLEADRAARRAAERRKRTLVISTAVIVVLAVAATIGIVVGRHKSAADEADWASVAQNDLRLPSAQMGTGIRYGRNAVAPILVVYEDFRCPVCREVETTLGPTIQRLADEGTIRVEFRIASFLDGKLGGNGSKYAANAAGCAQDAGAFKAYHDVLYAHQPDERSDGFGNRTRLLELASQVDGLRSAAFDRCVRDLAFAPWVQASQAEFANAQIGGRRVTGTPTLALAGRPVEVLTDRGPIAPETFAAQLKALAAPTP</sequence>
<dbReference type="EMBL" id="BAABHS010000010">
    <property type="protein sequence ID" value="GAA4966124.1"/>
    <property type="molecule type" value="Genomic_DNA"/>
</dbReference>
<keyword evidence="6" id="KW-0472">Membrane</keyword>
<evidence type="ECO:0000256" key="3">
    <source>
        <dbReference type="ARBA" id="ARBA00023002"/>
    </source>
</evidence>
<comment type="similarity">
    <text evidence="1">Belongs to the thioredoxin family. DsbA subfamily.</text>
</comment>
<dbReference type="PANTHER" id="PTHR13887">
    <property type="entry name" value="GLUTATHIONE S-TRANSFERASE KAPPA"/>
    <property type="match status" value="1"/>
</dbReference>
<evidence type="ECO:0000256" key="6">
    <source>
        <dbReference type="SAM" id="Phobius"/>
    </source>
</evidence>
<dbReference type="Pfam" id="PF13462">
    <property type="entry name" value="Thioredoxin_4"/>
    <property type="match status" value="1"/>
</dbReference>
<accession>A0ABP9HBB5</accession>
<dbReference type="PANTHER" id="PTHR13887:SF14">
    <property type="entry name" value="DISULFIDE BOND FORMATION PROTEIN D"/>
    <property type="match status" value="1"/>
</dbReference>
<keyword evidence="6" id="KW-0812">Transmembrane</keyword>
<reference evidence="9" key="1">
    <citation type="journal article" date="2019" name="Int. J. Syst. Evol. Microbiol.">
        <title>The Global Catalogue of Microorganisms (GCM) 10K type strain sequencing project: providing services to taxonomists for standard genome sequencing and annotation.</title>
        <authorList>
            <consortium name="The Broad Institute Genomics Platform"/>
            <consortium name="The Broad Institute Genome Sequencing Center for Infectious Disease"/>
            <person name="Wu L."/>
            <person name="Ma J."/>
        </authorList>
    </citation>
    <scope>NUCLEOTIDE SEQUENCE [LARGE SCALE GENOMIC DNA]</scope>
    <source>
        <strain evidence="9">JCM 17986</strain>
    </source>
</reference>
<dbReference type="SUPFAM" id="SSF52833">
    <property type="entry name" value="Thioredoxin-like"/>
    <property type="match status" value="1"/>
</dbReference>